<evidence type="ECO:0000313" key="10">
    <source>
        <dbReference type="Proteomes" id="UP000694569"/>
    </source>
</evidence>
<dbReference type="InterPro" id="IPR034596">
    <property type="entry name" value="Ribosomal_mL52"/>
</dbReference>
<protein>
    <recommendedName>
        <fullName evidence="7">Large ribosomal subunit protein mL52</fullName>
    </recommendedName>
    <alternativeName>
        <fullName evidence="8">39S ribosomal protein L52, mitochondrial</fullName>
    </alternativeName>
</protein>
<dbReference type="OrthoDB" id="10249237at2759"/>
<proteinExistence type="inferred from homology"/>
<keyword evidence="5" id="KW-0496">Mitochondrion</keyword>
<dbReference type="GO" id="GO:0005762">
    <property type="term" value="C:mitochondrial large ribosomal subunit"/>
    <property type="evidence" value="ECO:0007669"/>
    <property type="project" value="InterPro"/>
</dbReference>
<evidence type="ECO:0000256" key="7">
    <source>
        <dbReference type="ARBA" id="ARBA00035181"/>
    </source>
</evidence>
<accession>A0A8C5MLV1</accession>
<evidence type="ECO:0000256" key="2">
    <source>
        <dbReference type="ARBA" id="ARBA00007232"/>
    </source>
</evidence>
<dbReference type="PANTHER" id="PTHR34090">
    <property type="entry name" value="39S RIBOSOMAL PROTEIN L52, MITOCHONDRIAL"/>
    <property type="match status" value="1"/>
</dbReference>
<gene>
    <name evidence="9" type="primary">MRPL52</name>
</gene>
<keyword evidence="3" id="KW-0809">Transit peptide</keyword>
<dbReference type="Proteomes" id="UP000694569">
    <property type="component" value="Unplaced"/>
</dbReference>
<evidence type="ECO:0000256" key="1">
    <source>
        <dbReference type="ARBA" id="ARBA00004173"/>
    </source>
</evidence>
<dbReference type="Pfam" id="PF18699">
    <property type="entry name" value="MRPL52"/>
    <property type="match status" value="1"/>
</dbReference>
<dbReference type="Ensembl" id="ENSLLET00000017214.1">
    <property type="protein sequence ID" value="ENSLLEP00000016583.1"/>
    <property type="gene ID" value="ENSLLEG00000010559.1"/>
</dbReference>
<dbReference type="GO" id="GO:0032543">
    <property type="term" value="P:mitochondrial translation"/>
    <property type="evidence" value="ECO:0007669"/>
    <property type="project" value="InterPro"/>
</dbReference>
<evidence type="ECO:0000256" key="8">
    <source>
        <dbReference type="ARBA" id="ARBA00035425"/>
    </source>
</evidence>
<keyword evidence="10" id="KW-1185">Reference proteome</keyword>
<organism evidence="9 10">
    <name type="scientific">Leptobrachium leishanense</name>
    <name type="common">Leishan spiny toad</name>
    <dbReference type="NCBI Taxonomy" id="445787"/>
    <lineage>
        <taxon>Eukaryota</taxon>
        <taxon>Metazoa</taxon>
        <taxon>Chordata</taxon>
        <taxon>Craniata</taxon>
        <taxon>Vertebrata</taxon>
        <taxon>Euteleostomi</taxon>
        <taxon>Amphibia</taxon>
        <taxon>Batrachia</taxon>
        <taxon>Anura</taxon>
        <taxon>Pelobatoidea</taxon>
        <taxon>Megophryidae</taxon>
        <taxon>Leptobrachium</taxon>
    </lineage>
</organism>
<comment type="similarity">
    <text evidence="2">Belongs to the mitochondrion-specific ribosomal protein mL52 family.</text>
</comment>
<sequence>MLQGSICHEIIVYVQENIADLPTLLGIRVSVRHMFQYVQRLLFFLLTVSCPSVRGLGLRSMAVLGITQRGVQSSAPLSAGQDWRIRHGFARDGSEYGPLTDLPDWSFADGRPGTPWKGQIRRKAEREAFARRVVLFSSEMEQGIKKWKDKQQALNDEQLHKEKIRLKHKAVHKKTPKG</sequence>
<name>A0A8C5MLV1_9ANUR</name>
<keyword evidence="4" id="KW-0689">Ribosomal protein</keyword>
<evidence type="ECO:0000256" key="3">
    <source>
        <dbReference type="ARBA" id="ARBA00022946"/>
    </source>
</evidence>
<evidence type="ECO:0000256" key="6">
    <source>
        <dbReference type="ARBA" id="ARBA00023274"/>
    </source>
</evidence>
<reference evidence="9" key="1">
    <citation type="submission" date="2025-08" db="UniProtKB">
        <authorList>
            <consortium name="Ensembl"/>
        </authorList>
    </citation>
    <scope>IDENTIFICATION</scope>
</reference>
<keyword evidence="6" id="KW-0687">Ribonucleoprotein</keyword>
<reference evidence="9" key="2">
    <citation type="submission" date="2025-09" db="UniProtKB">
        <authorList>
            <consortium name="Ensembl"/>
        </authorList>
    </citation>
    <scope>IDENTIFICATION</scope>
</reference>
<dbReference type="GeneTree" id="ENSGT00390000005763"/>
<dbReference type="GO" id="GO:0003735">
    <property type="term" value="F:structural constituent of ribosome"/>
    <property type="evidence" value="ECO:0007669"/>
    <property type="project" value="InterPro"/>
</dbReference>
<evidence type="ECO:0000313" key="9">
    <source>
        <dbReference type="Ensembl" id="ENSLLEP00000016583.1"/>
    </source>
</evidence>
<dbReference type="AlphaFoldDB" id="A0A8C5MLV1"/>
<evidence type="ECO:0000256" key="5">
    <source>
        <dbReference type="ARBA" id="ARBA00023128"/>
    </source>
</evidence>
<comment type="subcellular location">
    <subcellularLocation>
        <location evidence="1">Mitochondrion</location>
    </subcellularLocation>
</comment>
<dbReference type="PANTHER" id="PTHR34090:SF1">
    <property type="entry name" value="LARGE RIBOSOMAL SUBUNIT PROTEIN ML52"/>
    <property type="match status" value="1"/>
</dbReference>
<evidence type="ECO:0000256" key="4">
    <source>
        <dbReference type="ARBA" id="ARBA00022980"/>
    </source>
</evidence>